<accession>A0A7I4Z5C0</accession>
<dbReference type="WBParaSite" id="HCON_00175600-00001">
    <property type="protein sequence ID" value="HCON_00175600-00001"/>
    <property type="gene ID" value="HCON_00175600"/>
</dbReference>
<dbReference type="OrthoDB" id="6782675at2759"/>
<dbReference type="Proteomes" id="UP000025227">
    <property type="component" value="Unplaced"/>
</dbReference>
<dbReference type="AlphaFoldDB" id="A0A7I4Z5C0"/>
<reference evidence="2" key="1">
    <citation type="submission" date="2020-12" db="UniProtKB">
        <authorList>
            <consortium name="WormBaseParasite"/>
        </authorList>
    </citation>
    <scope>IDENTIFICATION</scope>
    <source>
        <strain evidence="2">MHco3</strain>
    </source>
</reference>
<evidence type="ECO:0000313" key="1">
    <source>
        <dbReference type="Proteomes" id="UP000025227"/>
    </source>
</evidence>
<evidence type="ECO:0000313" key="2">
    <source>
        <dbReference type="WBParaSite" id="HCON_00175600-00001"/>
    </source>
</evidence>
<protein>
    <submittedName>
        <fullName evidence="2">GIY-YIG domain-containing protein</fullName>
    </submittedName>
</protein>
<name>A0A7I4Z5C0_HAECO</name>
<sequence length="238" mass="26981">MSVYRRRGTEESPKLACEIAKLNGCGTQYRRSGSKAHSLRNREDELHLRLPFILDKVSVETRQCIARGDLANDVVLVNLPPGNIKRHLIRNRLYDRACSTIDCAICPFGRDGDCTQRGTVYQFQCSACDQTYIGETGRMLGIRVKEHLADKRRGCFLPPLRKHRVEPHQGNDFDIKGKILAYENEIGARKFLEALHVRERNPELNNRNECIAMTGEFLPLFKSGSCCSWASAFGLLVI</sequence>
<keyword evidence="1" id="KW-1185">Reference proteome</keyword>
<proteinExistence type="predicted"/>
<organism evidence="1 2">
    <name type="scientific">Haemonchus contortus</name>
    <name type="common">Barber pole worm</name>
    <dbReference type="NCBI Taxonomy" id="6289"/>
    <lineage>
        <taxon>Eukaryota</taxon>
        <taxon>Metazoa</taxon>
        <taxon>Ecdysozoa</taxon>
        <taxon>Nematoda</taxon>
        <taxon>Chromadorea</taxon>
        <taxon>Rhabditida</taxon>
        <taxon>Rhabditina</taxon>
        <taxon>Rhabditomorpha</taxon>
        <taxon>Strongyloidea</taxon>
        <taxon>Trichostrongylidae</taxon>
        <taxon>Haemonchus</taxon>
    </lineage>
</organism>